<reference evidence="2 3" key="1">
    <citation type="submission" date="2020-04" db="EMBL/GenBank/DDBJ databases">
        <title>Genome sequencing of novel species.</title>
        <authorList>
            <person name="Heo J."/>
            <person name="Kim S.-J."/>
            <person name="Kim J.-S."/>
            <person name="Hong S.-B."/>
            <person name="Kwon S.-W."/>
        </authorList>
    </citation>
    <scope>NUCLEOTIDE SEQUENCE [LARGE SCALE GENOMIC DNA]</scope>
    <source>
        <strain evidence="2 3">GN2-R2</strain>
    </source>
</reference>
<dbReference type="KEGG" id="mfy:HH212_21410"/>
<proteinExistence type="predicted"/>
<protein>
    <recommendedName>
        <fullName evidence="4">Sel1 repeat family protein</fullName>
    </recommendedName>
</protein>
<evidence type="ECO:0000313" key="2">
    <source>
        <dbReference type="EMBL" id="QJE02262.1"/>
    </source>
</evidence>
<sequence>MAAIVAGGLAWKQRPDTLPAPLVKAALAPLPPRPALPAAAQAAPMPAIALPAAEDGVPVGVQVERLLARNDPQQAYAAYLLVSGCAMFNARRDIAIHDDKLHAPRAMNARERQSFAAMCGEMTERQRLARLDHLALAVKGGVPGAAVAFASEGPFGDPSALKTRPDDPLVREWKAQASALLDQATQTGDQAALAAWGIQNMFGSELREPDPVLGYGYWLALGLISADRSRPGDAGATAYADGGELMNAVSTDLKLTREQRAAALAAARRIADSAKTRQQGQGAGTASIPTANPFQAEPSTPRAMP</sequence>
<evidence type="ECO:0008006" key="4">
    <source>
        <dbReference type="Google" id="ProtNLM"/>
    </source>
</evidence>
<dbReference type="RefSeq" id="WP_170204349.1">
    <property type="nucleotide sequence ID" value="NZ_CP051685.1"/>
</dbReference>
<accession>A0A7Z2ZVL9</accession>
<evidence type="ECO:0000256" key="1">
    <source>
        <dbReference type="SAM" id="MobiDB-lite"/>
    </source>
</evidence>
<keyword evidence="3" id="KW-1185">Reference proteome</keyword>
<dbReference type="AlphaFoldDB" id="A0A7Z2ZVL9"/>
<name>A0A7Z2ZVL9_9BURK</name>
<gene>
    <name evidence="2" type="ORF">HH212_21410</name>
</gene>
<feature type="region of interest" description="Disordered" evidence="1">
    <location>
        <begin position="269"/>
        <end position="305"/>
    </location>
</feature>
<organism evidence="2 3">
    <name type="scientific">Massilia forsythiae</name>
    <dbReference type="NCBI Taxonomy" id="2728020"/>
    <lineage>
        <taxon>Bacteria</taxon>
        <taxon>Pseudomonadati</taxon>
        <taxon>Pseudomonadota</taxon>
        <taxon>Betaproteobacteria</taxon>
        <taxon>Burkholderiales</taxon>
        <taxon>Oxalobacteraceae</taxon>
        <taxon>Telluria group</taxon>
        <taxon>Massilia</taxon>
    </lineage>
</organism>
<evidence type="ECO:0000313" key="3">
    <source>
        <dbReference type="Proteomes" id="UP000502415"/>
    </source>
</evidence>
<dbReference type="Proteomes" id="UP000502415">
    <property type="component" value="Chromosome"/>
</dbReference>
<dbReference type="EMBL" id="CP051685">
    <property type="protein sequence ID" value="QJE02262.1"/>
    <property type="molecule type" value="Genomic_DNA"/>
</dbReference>